<dbReference type="InterPro" id="IPR003594">
    <property type="entry name" value="HATPase_dom"/>
</dbReference>
<organism evidence="12 13">
    <name type="scientific">Pedobacter cryoconitis</name>
    <dbReference type="NCBI Taxonomy" id="188932"/>
    <lineage>
        <taxon>Bacteria</taxon>
        <taxon>Pseudomonadati</taxon>
        <taxon>Bacteroidota</taxon>
        <taxon>Sphingobacteriia</taxon>
        <taxon>Sphingobacteriales</taxon>
        <taxon>Sphingobacteriaceae</taxon>
        <taxon>Pedobacter</taxon>
    </lineage>
</organism>
<dbReference type="EC" id="2.7.13.3" evidence="2"/>
<keyword evidence="5" id="KW-0547">Nucleotide-binding</keyword>
<gene>
    <name evidence="12" type="ORF">HDF25_001323</name>
</gene>
<keyword evidence="3" id="KW-0597">Phosphoprotein</keyword>
<keyword evidence="8" id="KW-0902">Two-component regulatory system</keyword>
<dbReference type="Pfam" id="PF02518">
    <property type="entry name" value="HATPase_c"/>
    <property type="match status" value="1"/>
</dbReference>
<name>A0A7X0J3M6_9SPHI</name>
<evidence type="ECO:0000256" key="5">
    <source>
        <dbReference type="ARBA" id="ARBA00022741"/>
    </source>
</evidence>
<dbReference type="CDD" id="cd16917">
    <property type="entry name" value="HATPase_UhpB-NarQ-NarX-like"/>
    <property type="match status" value="1"/>
</dbReference>
<comment type="caution">
    <text evidence="12">The sequence shown here is derived from an EMBL/GenBank/DDBJ whole genome shotgun (WGS) entry which is preliminary data.</text>
</comment>
<keyword evidence="9" id="KW-0472">Membrane</keyword>
<dbReference type="InterPro" id="IPR036890">
    <property type="entry name" value="HATPase_C_sf"/>
</dbReference>
<dbReference type="PANTHER" id="PTHR24421">
    <property type="entry name" value="NITRATE/NITRITE SENSOR PROTEIN NARX-RELATED"/>
    <property type="match status" value="1"/>
</dbReference>
<dbReference type="GO" id="GO:0000155">
    <property type="term" value="F:phosphorelay sensor kinase activity"/>
    <property type="evidence" value="ECO:0007669"/>
    <property type="project" value="InterPro"/>
</dbReference>
<dbReference type="GO" id="GO:0005524">
    <property type="term" value="F:ATP binding"/>
    <property type="evidence" value="ECO:0007669"/>
    <property type="project" value="UniProtKB-KW"/>
</dbReference>
<comment type="catalytic activity">
    <reaction evidence="1">
        <text>ATP + protein L-histidine = ADP + protein N-phospho-L-histidine.</text>
        <dbReference type="EC" id="2.7.13.3"/>
    </reaction>
</comment>
<dbReference type="GO" id="GO:0046983">
    <property type="term" value="F:protein dimerization activity"/>
    <property type="evidence" value="ECO:0007669"/>
    <property type="project" value="InterPro"/>
</dbReference>
<dbReference type="Pfam" id="PF07730">
    <property type="entry name" value="HisKA_3"/>
    <property type="match status" value="1"/>
</dbReference>
<dbReference type="Gene3D" id="1.20.5.1930">
    <property type="match status" value="1"/>
</dbReference>
<evidence type="ECO:0000259" key="11">
    <source>
        <dbReference type="Pfam" id="PF07730"/>
    </source>
</evidence>
<dbReference type="EMBL" id="JACHCC010000003">
    <property type="protein sequence ID" value="MBB6499182.1"/>
    <property type="molecule type" value="Genomic_DNA"/>
</dbReference>
<dbReference type="RefSeq" id="WP_184623921.1">
    <property type="nucleotide sequence ID" value="NZ_JACHCC010000003.1"/>
</dbReference>
<dbReference type="InterPro" id="IPR011712">
    <property type="entry name" value="Sig_transdc_His_kin_sub3_dim/P"/>
</dbReference>
<evidence type="ECO:0000256" key="1">
    <source>
        <dbReference type="ARBA" id="ARBA00000085"/>
    </source>
</evidence>
<keyword evidence="4" id="KW-0808">Transferase</keyword>
<evidence type="ECO:0000256" key="2">
    <source>
        <dbReference type="ARBA" id="ARBA00012438"/>
    </source>
</evidence>
<evidence type="ECO:0000256" key="3">
    <source>
        <dbReference type="ARBA" id="ARBA00022553"/>
    </source>
</evidence>
<evidence type="ECO:0000256" key="6">
    <source>
        <dbReference type="ARBA" id="ARBA00022777"/>
    </source>
</evidence>
<dbReference type="PANTHER" id="PTHR24421:SF10">
    <property type="entry name" value="NITRATE_NITRITE SENSOR PROTEIN NARQ"/>
    <property type="match status" value="1"/>
</dbReference>
<feature type="domain" description="Histidine kinase/HSP90-like ATPase" evidence="10">
    <location>
        <begin position="174"/>
        <end position="263"/>
    </location>
</feature>
<dbReference type="SUPFAM" id="SSF55874">
    <property type="entry name" value="ATPase domain of HSP90 chaperone/DNA topoisomerase II/histidine kinase"/>
    <property type="match status" value="1"/>
</dbReference>
<feature type="domain" description="Signal transduction histidine kinase subgroup 3 dimerisation and phosphoacceptor" evidence="11">
    <location>
        <begin position="66"/>
        <end position="130"/>
    </location>
</feature>
<evidence type="ECO:0000313" key="13">
    <source>
        <dbReference type="Proteomes" id="UP000521017"/>
    </source>
</evidence>
<dbReference type="GO" id="GO:0016020">
    <property type="term" value="C:membrane"/>
    <property type="evidence" value="ECO:0007669"/>
    <property type="project" value="InterPro"/>
</dbReference>
<dbReference type="Gene3D" id="3.30.565.10">
    <property type="entry name" value="Histidine kinase-like ATPase, C-terminal domain"/>
    <property type="match status" value="1"/>
</dbReference>
<sequence length="270" mass="30291">MQKLTDNIYILVTLAMVGTFMLVVSFVFIYARNQKRLIQQKEKAHKAALDHQKALLNAVIQSQEKERERIGQDLHDEVGGSLSNLRILINRFENSDAEEYKDPPYQLYKQLIDKIIQDVRNISHSLSPPGLTLFGFSEALEEIKDVVGAGNESFISITNHAEAATESLPHHIALALLRVLQELVTNTLKHANAKKIGISLFMKGDLLAIHYTDDGNGYTLSDKKTKKGMGTQNIESRLNMINARYTVKTAPDKGFSMFICFKEEIPSGSD</sequence>
<keyword evidence="9" id="KW-0812">Transmembrane</keyword>
<evidence type="ECO:0000259" key="10">
    <source>
        <dbReference type="Pfam" id="PF02518"/>
    </source>
</evidence>
<accession>A0A7X0J3M6</accession>
<evidence type="ECO:0000256" key="8">
    <source>
        <dbReference type="ARBA" id="ARBA00023012"/>
    </source>
</evidence>
<keyword evidence="7" id="KW-0067">ATP-binding</keyword>
<dbReference type="Proteomes" id="UP000521017">
    <property type="component" value="Unassembled WGS sequence"/>
</dbReference>
<feature type="transmembrane region" description="Helical" evidence="9">
    <location>
        <begin position="6"/>
        <end position="31"/>
    </location>
</feature>
<proteinExistence type="predicted"/>
<dbReference type="AlphaFoldDB" id="A0A7X0J3M6"/>
<reference evidence="12 13" key="1">
    <citation type="submission" date="2020-08" db="EMBL/GenBank/DDBJ databases">
        <title>Genomic Encyclopedia of Type Strains, Phase IV (KMG-V): Genome sequencing to study the core and pangenomes of soil and plant-associated prokaryotes.</title>
        <authorList>
            <person name="Whitman W."/>
        </authorList>
    </citation>
    <scope>NUCLEOTIDE SEQUENCE [LARGE SCALE GENOMIC DNA]</scope>
    <source>
        <strain evidence="12 13">M2T3</strain>
    </source>
</reference>
<evidence type="ECO:0000256" key="4">
    <source>
        <dbReference type="ARBA" id="ARBA00022679"/>
    </source>
</evidence>
<protein>
    <recommendedName>
        <fullName evidence="2">histidine kinase</fullName>
        <ecNumber evidence="2">2.7.13.3</ecNumber>
    </recommendedName>
</protein>
<keyword evidence="6 12" id="KW-0418">Kinase</keyword>
<keyword evidence="9" id="KW-1133">Transmembrane helix</keyword>
<evidence type="ECO:0000313" key="12">
    <source>
        <dbReference type="EMBL" id="MBB6499182.1"/>
    </source>
</evidence>
<dbReference type="InterPro" id="IPR050482">
    <property type="entry name" value="Sensor_HK_TwoCompSys"/>
</dbReference>
<evidence type="ECO:0000256" key="7">
    <source>
        <dbReference type="ARBA" id="ARBA00022840"/>
    </source>
</evidence>
<evidence type="ECO:0000256" key="9">
    <source>
        <dbReference type="SAM" id="Phobius"/>
    </source>
</evidence>